<dbReference type="SUPFAM" id="SSF51658">
    <property type="entry name" value="Xylose isomerase-like"/>
    <property type="match status" value="1"/>
</dbReference>
<dbReference type="PANTHER" id="PTHR12110:SF21">
    <property type="entry name" value="XYLOSE ISOMERASE-LIKE TIM BARREL DOMAIN-CONTAINING PROTEIN"/>
    <property type="match status" value="1"/>
</dbReference>
<proteinExistence type="predicted"/>
<reference evidence="2 5" key="1">
    <citation type="journal article" date="2015" name="Genome Announc.">
        <title>Complete Genome Sequence of the Nitrogen-Fixing and Solvent-Producing Clostridium pasteurianum DSM 525.</title>
        <authorList>
            <person name="Poehlein A."/>
            <person name="Grosse-Honebrink A."/>
            <person name="Zhang Y."/>
            <person name="Minton N.P."/>
            <person name="Daniel R."/>
        </authorList>
    </citation>
    <scope>NUCLEOTIDE SEQUENCE [LARGE SCALE GENOMIC DNA]</scope>
    <source>
        <strain evidence="2">DSM 525</strain>
        <strain evidence="5">DSM 525 / ATCC 6013</strain>
    </source>
</reference>
<dbReference type="Proteomes" id="UP000030905">
    <property type="component" value="Chromosome"/>
</dbReference>
<keyword evidence="5" id="KW-1185">Reference proteome</keyword>
<dbReference type="KEGG" id="cpat:CLPA_c29680"/>
<dbReference type="KEGG" id="cpae:CPAST_c29680"/>
<dbReference type="AlphaFoldDB" id="A0A0H3J6F8"/>
<evidence type="ECO:0000313" key="4">
    <source>
        <dbReference type="Proteomes" id="UP000028042"/>
    </source>
</evidence>
<organism evidence="2 5">
    <name type="scientific">Clostridium pasteurianum DSM 525 = ATCC 6013</name>
    <dbReference type="NCBI Taxonomy" id="1262449"/>
    <lineage>
        <taxon>Bacteria</taxon>
        <taxon>Bacillati</taxon>
        <taxon>Bacillota</taxon>
        <taxon>Clostridia</taxon>
        <taxon>Eubacteriales</taxon>
        <taxon>Clostridiaceae</taxon>
        <taxon>Clostridium</taxon>
    </lineage>
</organism>
<dbReference type="RefSeq" id="WP_003443372.1">
    <property type="nucleotide sequence ID" value="NZ_ANZB01000003.1"/>
</dbReference>
<dbReference type="EMBL" id="JPGY02000001">
    <property type="protein sequence ID" value="KRU10970.1"/>
    <property type="molecule type" value="Genomic_DNA"/>
</dbReference>
<dbReference type="eggNOG" id="COG1082">
    <property type="taxonomic scope" value="Bacteria"/>
</dbReference>
<dbReference type="InterPro" id="IPR013022">
    <property type="entry name" value="Xyl_isomerase-like_TIM-brl"/>
</dbReference>
<dbReference type="InterPro" id="IPR050312">
    <property type="entry name" value="IolE/XylAMocC-like"/>
</dbReference>
<dbReference type="EMBL" id="CP009268">
    <property type="protein sequence ID" value="AJA53022.1"/>
    <property type="molecule type" value="Genomic_DNA"/>
</dbReference>
<sequence>MRLSTSTNIHYMRENKEYILFIDSMRICSEVGYKVMDINFCDAVREHCEVFGDNWKDEVEKIAEQAEKLGIEFSQCHLPFYNVIDSKFEDRELYEKMISRCIEASGLLGVKWGILHAGTAIWDNRSIKVAKEKNIEYFKPKLEIASKHNLGIAIENMADFLIDGRPRRRYTAEVEELCDLVDSLNSDNVGVCWDFGHANLTGCDQIQSLKFVGNRLKATHVADNRGMYDNHIAPFHGNIEWKPIMKTLKEIDYAGDFTYEIHNETMKLPDALREASLEYTFKIGKYLLSLAE</sequence>
<gene>
    <name evidence="2" type="ORF">CLPA_c29680</name>
    <name evidence="3" type="ORF">CP6013_00217</name>
</gene>
<keyword evidence="2" id="KW-0413">Isomerase</keyword>
<dbReference type="GO" id="GO:0016853">
    <property type="term" value="F:isomerase activity"/>
    <property type="evidence" value="ECO:0007669"/>
    <property type="project" value="UniProtKB-KW"/>
</dbReference>
<dbReference type="PANTHER" id="PTHR12110">
    <property type="entry name" value="HYDROXYPYRUVATE ISOMERASE"/>
    <property type="match status" value="1"/>
</dbReference>
<evidence type="ECO:0000313" key="3">
    <source>
        <dbReference type="EMBL" id="KRU10970.1"/>
    </source>
</evidence>
<reference evidence="3 4" key="3">
    <citation type="journal article" name="Genome Announc.">
        <title>Improved Draft Genome Sequence of Clostridium pasteurianum Strain ATCC 6013 (DSM 525) Using a Hybrid Next-Generation Sequencing Approach.</title>
        <authorList>
            <person name="Pyne M.E."/>
            <person name="Utturkar S."/>
            <person name="Brown S.D."/>
            <person name="Moo-Young M."/>
            <person name="Chung D.A."/>
            <person name="Chou C.P."/>
        </authorList>
    </citation>
    <scope>NUCLEOTIDE SEQUENCE [LARGE SCALE GENOMIC DNA]</scope>
    <source>
        <strain evidence="3 4">ATCC 6013</strain>
    </source>
</reference>
<dbReference type="GeneID" id="93075090"/>
<dbReference type="PATRIC" id="fig|1262449.3.peg.1417"/>
<dbReference type="Pfam" id="PF01261">
    <property type="entry name" value="AP_endonuc_2"/>
    <property type="match status" value="1"/>
</dbReference>
<dbReference type="Proteomes" id="UP000028042">
    <property type="component" value="Unassembled WGS sequence"/>
</dbReference>
<dbReference type="Gene3D" id="3.20.20.150">
    <property type="entry name" value="Divalent-metal-dependent TIM barrel enzymes"/>
    <property type="match status" value="1"/>
</dbReference>
<evidence type="ECO:0000313" key="5">
    <source>
        <dbReference type="Proteomes" id="UP000030905"/>
    </source>
</evidence>
<feature type="domain" description="Xylose isomerase-like TIM barrel" evidence="1">
    <location>
        <begin position="26"/>
        <end position="275"/>
    </location>
</feature>
<evidence type="ECO:0000313" key="2">
    <source>
        <dbReference type="EMBL" id="AJA53022.1"/>
    </source>
</evidence>
<accession>A0A0H3J6F8</accession>
<reference evidence="3" key="2">
    <citation type="submission" date="2015-10" db="EMBL/GenBank/DDBJ databases">
        <title>Improved Draft Genome Sequence of Clostridium pasteurianum Strain ATCC 6013 (DSM 525) Using a Hybrid Next-Generation Sequencing Approach.</title>
        <authorList>
            <person name="Pyne M.E."/>
            <person name="Utturkar S.M."/>
            <person name="Brown S.D."/>
            <person name="Moo-Young M."/>
            <person name="Chung D.A."/>
            <person name="Chou P.C."/>
        </authorList>
    </citation>
    <scope>NUCLEOTIDE SEQUENCE</scope>
    <source>
        <strain evidence="3">ATCC 6013</strain>
    </source>
</reference>
<dbReference type="InterPro" id="IPR036237">
    <property type="entry name" value="Xyl_isomerase-like_sf"/>
</dbReference>
<name>A0A0H3J6F8_CLOPA</name>
<protein>
    <submittedName>
        <fullName evidence="2">Sugar phosphate isomerase/epimerase</fullName>
    </submittedName>
    <submittedName>
        <fullName evidence="3">Xylose isomerase domain-containing protein TIM barrel</fullName>
    </submittedName>
</protein>
<evidence type="ECO:0000259" key="1">
    <source>
        <dbReference type="Pfam" id="PF01261"/>
    </source>
</evidence>